<dbReference type="EC" id="2.1.1.219" evidence="7"/>
<dbReference type="PATRIC" id="fig|113653.22.peg.407"/>
<keyword evidence="2 7" id="KW-0808">Transferase</keyword>
<evidence type="ECO:0000259" key="6">
    <source>
        <dbReference type="Pfam" id="PF08704"/>
    </source>
</evidence>
<keyword evidence="8" id="KW-1185">Reference proteome</keyword>
<dbReference type="SUPFAM" id="SSF53335">
    <property type="entry name" value="S-adenosyl-L-methionine-dependent methyltransferases"/>
    <property type="match status" value="1"/>
</dbReference>
<dbReference type="EC" id="2.1.1.220" evidence="7"/>
<dbReference type="PIRSF" id="PIRSF017269">
    <property type="entry name" value="GCD14"/>
    <property type="match status" value="1"/>
</dbReference>
<name>A0A0F7IHM5_9EURY</name>
<evidence type="ECO:0000256" key="1">
    <source>
        <dbReference type="ARBA" id="ARBA00022603"/>
    </source>
</evidence>
<keyword evidence="1 7" id="KW-0489">Methyltransferase</keyword>
<dbReference type="GO" id="GO:0160107">
    <property type="term" value="F:tRNA (adenine(58)-N1)-methyltransferase activity"/>
    <property type="evidence" value="ECO:0007669"/>
    <property type="project" value="UniProtKB-EC"/>
</dbReference>
<dbReference type="Pfam" id="PF08704">
    <property type="entry name" value="GCD14"/>
    <property type="match status" value="1"/>
</dbReference>
<gene>
    <name evidence="7" type="ORF">GAH_00405</name>
</gene>
<feature type="binding site" evidence="5">
    <location>
        <position position="120"/>
    </location>
    <ligand>
        <name>S-adenosyl-L-methionine</name>
        <dbReference type="ChEBI" id="CHEBI:59789"/>
    </ligand>
</feature>
<evidence type="ECO:0000313" key="7">
    <source>
        <dbReference type="EMBL" id="AKG92243.1"/>
    </source>
</evidence>
<evidence type="ECO:0000256" key="2">
    <source>
        <dbReference type="ARBA" id="ARBA00022679"/>
    </source>
</evidence>
<dbReference type="STRING" id="113653.GAH_00405"/>
<dbReference type="InParanoid" id="A0A0F7IHM5"/>
<dbReference type="OrthoDB" id="30774at2157"/>
<proteinExistence type="predicted"/>
<dbReference type="Gene3D" id="3.10.330.20">
    <property type="match status" value="1"/>
</dbReference>
<reference evidence="7 8" key="1">
    <citation type="submission" date="2015-04" db="EMBL/GenBank/DDBJ databases">
        <title>The complete genome sequence of the hyperthermophilic, obligate iron-reducing archaeon Geoglobus ahangari strain 234T.</title>
        <authorList>
            <person name="Manzella M.P."/>
            <person name="Holmes D.E."/>
            <person name="Rocheleau J.M."/>
            <person name="Chung A."/>
            <person name="Reguera G."/>
            <person name="Kashefi K."/>
        </authorList>
    </citation>
    <scope>NUCLEOTIDE SEQUENCE [LARGE SCALE GENOMIC DNA]</scope>
    <source>
        <strain evidence="7 8">234</strain>
    </source>
</reference>
<organism evidence="7 8">
    <name type="scientific">Geoglobus ahangari</name>
    <dbReference type="NCBI Taxonomy" id="113653"/>
    <lineage>
        <taxon>Archaea</taxon>
        <taxon>Methanobacteriati</taxon>
        <taxon>Methanobacteriota</taxon>
        <taxon>Archaeoglobi</taxon>
        <taxon>Archaeoglobales</taxon>
        <taxon>Archaeoglobaceae</taxon>
        <taxon>Geoglobus</taxon>
    </lineage>
</organism>
<dbReference type="GeneID" id="24802989"/>
<dbReference type="PANTHER" id="PTHR12133">
    <property type="entry name" value="TRNA (ADENINE(58)-N(1))-METHYLTRANSFERASE"/>
    <property type="match status" value="1"/>
</dbReference>
<dbReference type="InterPro" id="IPR049470">
    <property type="entry name" value="TRM61_C"/>
</dbReference>
<feature type="binding site" evidence="5">
    <location>
        <position position="165"/>
    </location>
    <ligand>
        <name>S-adenosyl-L-methionine</name>
        <dbReference type="ChEBI" id="CHEBI:59789"/>
    </ligand>
</feature>
<dbReference type="AlphaFoldDB" id="A0A0F7IHM5"/>
<dbReference type="InterPro" id="IPR014816">
    <property type="entry name" value="tRNA_MeTrfase_Gcd14"/>
</dbReference>
<dbReference type="GO" id="GO:0043827">
    <property type="term" value="F:tRNA (adenine(57)-N1)/(adenine(58)-N1)-methyltransferase activity"/>
    <property type="evidence" value="ECO:0007669"/>
    <property type="project" value="UniProtKB-EC"/>
</dbReference>
<dbReference type="HOGENOM" id="CLU_025402_0_2_2"/>
<dbReference type="PROSITE" id="PS51620">
    <property type="entry name" value="SAM_TRM61"/>
    <property type="match status" value="1"/>
</dbReference>
<evidence type="ECO:0000256" key="4">
    <source>
        <dbReference type="ARBA" id="ARBA00022694"/>
    </source>
</evidence>
<feature type="domain" description="tRNA (adenine(58)-N(1))-methyltransferase catalytic subunit TRM61 C-terminal" evidence="6">
    <location>
        <begin position="75"/>
        <end position="225"/>
    </location>
</feature>
<dbReference type="CDD" id="cd02440">
    <property type="entry name" value="AdoMet_MTases"/>
    <property type="match status" value="1"/>
</dbReference>
<keyword evidence="4" id="KW-0819">tRNA processing</keyword>
<protein>
    <submittedName>
        <fullName evidence="7">tRNA(1-methyladenosine) methyltransferase</fullName>
        <ecNumber evidence="7">2.1.1.219</ecNumber>
        <ecNumber evidence="7">2.1.1.220</ecNumber>
    </submittedName>
</protein>
<evidence type="ECO:0000313" key="8">
    <source>
        <dbReference type="Proteomes" id="UP000034723"/>
    </source>
</evidence>
<dbReference type="EMBL" id="CP011267">
    <property type="protein sequence ID" value="AKG92243.1"/>
    <property type="molecule type" value="Genomic_DNA"/>
</dbReference>
<dbReference type="Proteomes" id="UP000034723">
    <property type="component" value="Chromosome"/>
</dbReference>
<dbReference type="GO" id="GO:0031515">
    <property type="term" value="C:tRNA (m1A) methyltransferase complex"/>
    <property type="evidence" value="ECO:0007669"/>
    <property type="project" value="InterPro"/>
</dbReference>
<dbReference type="GO" id="GO:0030488">
    <property type="term" value="P:tRNA methylation"/>
    <property type="evidence" value="ECO:0007669"/>
    <property type="project" value="InterPro"/>
</dbReference>
<sequence length="246" mass="28096">MRPPVVLKSGRNFYLVNEFEGELHTHKGIVRLDELKEKRYGDSVTSHLGVEFKILPFSAADFFRLFRKKATPVMPKDIGMIIAHTGLQPDSLILDAGTGSGVTAAYFAYFNKYGEVVTVEKRPEFAEVARENFRMAGLKNIHQIVGDAVEVAEGFKREFDLVFLDMKNDVEMVPVAYRILREAGFLAVYNPYIEQTKAVYERMLEVGFRDVESFELIKVNLEFRRVGTRPFTDIFHTGFIVVGRKI</sequence>
<accession>A0A0F7IHM5</accession>
<dbReference type="Gene3D" id="3.40.50.150">
    <property type="entry name" value="Vaccinia Virus protein VP39"/>
    <property type="match status" value="1"/>
</dbReference>
<dbReference type="PANTHER" id="PTHR12133:SF1">
    <property type="entry name" value="TRNA (ADENINE(58)-N(1))-METHYLTRANSFERASE, MITOCHONDRIAL"/>
    <property type="match status" value="1"/>
</dbReference>
<keyword evidence="3 5" id="KW-0949">S-adenosyl-L-methionine</keyword>
<dbReference type="FunCoup" id="A0A0F7IHM5">
    <property type="interactions" value="102"/>
</dbReference>
<evidence type="ECO:0000256" key="3">
    <source>
        <dbReference type="ARBA" id="ARBA00022691"/>
    </source>
</evidence>
<dbReference type="RefSeq" id="WP_048094452.1">
    <property type="nucleotide sequence ID" value="NZ_CP011267.1"/>
</dbReference>
<dbReference type="KEGG" id="gah:GAH_00405"/>
<dbReference type="InterPro" id="IPR029063">
    <property type="entry name" value="SAM-dependent_MTases_sf"/>
</dbReference>
<evidence type="ECO:0000256" key="5">
    <source>
        <dbReference type="PIRSR" id="PIRSR017269-1"/>
    </source>
</evidence>